<name>A0A5P8NZ11_9BACT</name>
<dbReference type="GO" id="GO:0016758">
    <property type="term" value="F:hexosyltransferase activity"/>
    <property type="evidence" value="ECO:0007669"/>
    <property type="project" value="UniProtKB-ARBA"/>
</dbReference>
<dbReference type="KEGG" id="sulg:FJR48_02545"/>
<dbReference type="Gene3D" id="3.90.550.10">
    <property type="entry name" value="Spore Coat Polysaccharide Biosynthesis Protein SpsA, Chain A"/>
    <property type="match status" value="1"/>
</dbReference>
<dbReference type="SUPFAM" id="SSF53448">
    <property type="entry name" value="Nucleotide-diphospho-sugar transferases"/>
    <property type="match status" value="1"/>
</dbReference>
<dbReference type="InterPro" id="IPR029044">
    <property type="entry name" value="Nucleotide-diphossugar_trans"/>
</dbReference>
<dbReference type="InterPro" id="IPR001173">
    <property type="entry name" value="Glyco_trans_2-like"/>
</dbReference>
<reference evidence="2 3" key="1">
    <citation type="submission" date="2019-09" db="EMBL/GenBank/DDBJ databases">
        <title>Sulfurimonas gotlandica sp. nov., a chemoautotrophic and psychrotolerant epsilonproteobacterium isolated from a pelagic redoxcline, and an emended description of the genus Sulfurimonas.</title>
        <authorList>
            <person name="Wang S."/>
            <person name="Jiang L."/>
            <person name="Shao S."/>
        </authorList>
    </citation>
    <scope>NUCLEOTIDE SEQUENCE [LARGE SCALE GENOMIC DNA]</scope>
    <source>
        <strain evidence="2 3">GYSZ_1</strain>
    </source>
</reference>
<feature type="domain" description="Glycosyltransferase 2-like" evidence="1">
    <location>
        <begin position="9"/>
        <end position="180"/>
    </location>
</feature>
<sequence length="299" mass="35490">MNTSNPLVSIIIPFYNHNDYIYKTLDSVLEDKYSNKEIVIINDGSSNPNDSNITKWIDKNSEIIKIKYIKRENKGLTKTLNELISLAKGKYILLCASDDYLINNTIKSRVDILENNPDKYLLLSDAIVIDENNNIIYESSLFDLYKGKKENYFNDDGLKTEITSNWSVAGATHLIRKELYDLVGLYDENLLVEDYDFFLRVVARDFILYYDEKVSAYRRHETNVSGDILKELKMFKEIKKVVLKNLYLFDDKYKHKLLTVVEYYEDKMKNYYLRNFIRIARKKTKRHRDKVKKIFRKKK</sequence>
<gene>
    <name evidence="2" type="ORF">FJR48_02545</name>
</gene>
<protein>
    <submittedName>
        <fullName evidence="2">Glycosyltransferase</fullName>
    </submittedName>
</protein>
<dbReference type="AlphaFoldDB" id="A0A5P8NZ11"/>
<organism evidence="2 3">
    <name type="scientific">Sulfurimonas lithotrophica</name>
    <dbReference type="NCBI Taxonomy" id="2590022"/>
    <lineage>
        <taxon>Bacteria</taxon>
        <taxon>Pseudomonadati</taxon>
        <taxon>Campylobacterota</taxon>
        <taxon>Epsilonproteobacteria</taxon>
        <taxon>Campylobacterales</taxon>
        <taxon>Sulfurimonadaceae</taxon>
        <taxon>Sulfurimonas</taxon>
    </lineage>
</organism>
<keyword evidence="3" id="KW-1185">Reference proteome</keyword>
<dbReference type="PANTHER" id="PTHR22916:SF3">
    <property type="entry name" value="UDP-GLCNAC:BETAGAL BETA-1,3-N-ACETYLGLUCOSAMINYLTRANSFERASE-LIKE PROTEIN 1"/>
    <property type="match status" value="1"/>
</dbReference>
<keyword evidence="2" id="KW-0808">Transferase</keyword>
<evidence type="ECO:0000313" key="2">
    <source>
        <dbReference type="EMBL" id="QFR48661.1"/>
    </source>
</evidence>
<dbReference type="Pfam" id="PF00535">
    <property type="entry name" value="Glycos_transf_2"/>
    <property type="match status" value="1"/>
</dbReference>
<accession>A0A5P8NZ11</accession>
<dbReference type="Proteomes" id="UP000326944">
    <property type="component" value="Chromosome"/>
</dbReference>
<evidence type="ECO:0000313" key="3">
    <source>
        <dbReference type="Proteomes" id="UP000326944"/>
    </source>
</evidence>
<dbReference type="OrthoDB" id="5372349at2"/>
<proteinExistence type="predicted"/>
<dbReference type="RefSeq" id="WP_152306604.1">
    <property type="nucleotide sequence ID" value="NZ_CP043617.1"/>
</dbReference>
<evidence type="ECO:0000259" key="1">
    <source>
        <dbReference type="Pfam" id="PF00535"/>
    </source>
</evidence>
<dbReference type="EMBL" id="CP043617">
    <property type="protein sequence ID" value="QFR48661.1"/>
    <property type="molecule type" value="Genomic_DNA"/>
</dbReference>
<dbReference type="PANTHER" id="PTHR22916">
    <property type="entry name" value="GLYCOSYLTRANSFERASE"/>
    <property type="match status" value="1"/>
</dbReference>